<dbReference type="EMBL" id="QFWX01000004">
    <property type="protein sequence ID" value="PXX90793.1"/>
    <property type="molecule type" value="Genomic_DNA"/>
</dbReference>
<feature type="region of interest" description="Disordered" evidence="1">
    <location>
        <begin position="25"/>
        <end position="44"/>
    </location>
</feature>
<feature type="chain" id="PRO_5015936025" description="Outer membrane protein beta-barrel domain-containing protein" evidence="2">
    <location>
        <begin position="24"/>
        <end position="182"/>
    </location>
</feature>
<dbReference type="OrthoDB" id="7359057at2"/>
<name>A0A2V3ZJU9_9GAMM</name>
<comment type="caution">
    <text evidence="3">The sequence shown here is derived from an EMBL/GenBank/DDBJ whole genome shotgun (WGS) entry which is preliminary data.</text>
</comment>
<gene>
    <name evidence="3" type="ORF">DIT71_09670</name>
</gene>
<accession>A0A2V3ZJU9</accession>
<evidence type="ECO:0000256" key="2">
    <source>
        <dbReference type="SAM" id="SignalP"/>
    </source>
</evidence>
<evidence type="ECO:0000313" key="3">
    <source>
        <dbReference type="EMBL" id="PXX90793.1"/>
    </source>
</evidence>
<organism evidence="3 4">
    <name type="scientific">Marinobacter vulgaris</name>
    <dbReference type="NCBI Taxonomy" id="1928331"/>
    <lineage>
        <taxon>Bacteria</taxon>
        <taxon>Pseudomonadati</taxon>
        <taxon>Pseudomonadota</taxon>
        <taxon>Gammaproteobacteria</taxon>
        <taxon>Pseudomonadales</taxon>
        <taxon>Marinobacteraceae</taxon>
        <taxon>Marinobacter</taxon>
    </lineage>
</organism>
<dbReference type="Gene3D" id="2.40.160.20">
    <property type="match status" value="1"/>
</dbReference>
<evidence type="ECO:0008006" key="5">
    <source>
        <dbReference type="Google" id="ProtNLM"/>
    </source>
</evidence>
<evidence type="ECO:0000256" key="1">
    <source>
        <dbReference type="SAM" id="MobiDB-lite"/>
    </source>
</evidence>
<feature type="signal peptide" evidence="2">
    <location>
        <begin position="1"/>
        <end position="23"/>
    </location>
</feature>
<dbReference type="RefSeq" id="WP_114613018.1">
    <property type="nucleotide sequence ID" value="NZ_QFWX01000004.1"/>
</dbReference>
<dbReference type="SUPFAM" id="SSF56925">
    <property type="entry name" value="OMPA-like"/>
    <property type="match status" value="1"/>
</dbReference>
<dbReference type="Proteomes" id="UP000253987">
    <property type="component" value="Unassembled WGS sequence"/>
</dbReference>
<proteinExistence type="predicted"/>
<evidence type="ECO:0000313" key="4">
    <source>
        <dbReference type="Proteomes" id="UP000253987"/>
    </source>
</evidence>
<keyword evidence="4" id="KW-1185">Reference proteome</keyword>
<keyword evidence="2" id="KW-0732">Signal</keyword>
<dbReference type="AlphaFoldDB" id="A0A2V3ZJU9"/>
<reference evidence="4" key="1">
    <citation type="submission" date="2018-05" db="EMBL/GenBank/DDBJ databases">
        <authorList>
            <person name="Lu D."/>
        </authorList>
    </citation>
    <scope>NUCLEOTIDE SEQUENCE [LARGE SCALE GENOMIC DNA]</scope>
    <source>
        <strain evidence="4">F01</strain>
    </source>
</reference>
<sequence>MKRLNTAAITFCLLGALPLAVSAQSPEFGPQEGDREFSLSGTGTNDRDFNSGSFGVTGDLGWYLSDKMVAGVRQSVNFADIEGEGVSDDFWNGSTRGYLNHHFLDDRARPFVGASLGGIYGDGVKDSAFAGLETGIKYYVRSRTFILARAEYQFLFSDSDEATDAFQDDGIWAYTVGLGYHF</sequence>
<dbReference type="InterPro" id="IPR011250">
    <property type="entry name" value="OMP/PagP_B-barrel"/>
</dbReference>
<protein>
    <recommendedName>
        <fullName evidence="5">Outer membrane protein beta-barrel domain-containing protein</fullName>
    </recommendedName>
</protein>
<reference evidence="3 4" key="2">
    <citation type="submission" date="2018-06" db="EMBL/GenBank/DDBJ databases">
        <title>Marinobactersediminissp. nov, a moderately halophilic bacterium isolated from marine solar saltern.</title>
        <authorList>
            <person name="Zhang Y."/>
        </authorList>
    </citation>
    <scope>NUCLEOTIDE SEQUENCE [LARGE SCALE GENOMIC DNA]</scope>
    <source>
        <strain evidence="3 4">F01</strain>
    </source>
</reference>